<evidence type="ECO:0000256" key="1">
    <source>
        <dbReference type="SAM" id="SignalP"/>
    </source>
</evidence>
<protein>
    <recommendedName>
        <fullName evidence="4">Heparinase II/III-like protein</fullName>
    </recommendedName>
</protein>
<evidence type="ECO:0000313" key="2">
    <source>
        <dbReference type="EMBL" id="ALJ58823.1"/>
    </source>
</evidence>
<feature type="chain" id="PRO_5006046834" description="Heparinase II/III-like protein" evidence="1">
    <location>
        <begin position="25"/>
        <end position="634"/>
    </location>
</feature>
<proteinExistence type="predicted"/>
<name>A0A0P0FXG5_9BACE</name>
<gene>
    <name evidence="2" type="ORF">BcellWH2_01569</name>
</gene>
<dbReference type="RefSeq" id="WP_052332047.1">
    <property type="nucleotide sequence ID" value="NZ_CP012801.1"/>
</dbReference>
<sequence length="634" mass="73713">MKTLSYHHFIFLLAGLLFASAVNAQTAYMHGSTYEERGHSLIDQMLQTQPVDNGNIKYVSPFYFARLWRDCEKEKAIEKLTKMYQYQLDHVEAFYNSGSDMDFFAHATMHGYMLTKEKMPDSLRGKIKAFMKIGKYTRDNGTLNMKLMHQTSGLLCAEEWPDFTDADGKTSVQLKEFLHDRIVHTLKQFITHNCPEADAFTYLGTNLQYIRMLAEFSKNEEIRKSALAAYHHIIAQLLLPWNQGLYCANPPRCKGWKNLYTGNLSTGVQIVQLTWLFYGSPDERIILREAANRDNFGCFNFWLAYERTVKPLPFLQALNNSKSYPYDFKALRIDSKHYYCRYTYQSPNYGLSTQTVEAFPEKLKDFQYTYAFKETKNIHLVWQSDNSEASVFSVCHDNPERPQIYQTHSNKLGYGENPYHRVFGYEKSAIGVYNVAENYMNIPHFYQMYVPFSHKGIKKRMVKKINGLQWILCHTGSMMFAFATPEEWTFEVSGGKYDIKAHDVLILKDKKRRRGSWVLETTEITEQYKDARGDMKAELENFANDIRKKVKFNCSSDYETGETPGISYTNLQGNTLELTFFSPETAYSGQYKLNGNPVKLNTEYISQSKYMEQKANSNVLLFHTPEGTKTWKLE</sequence>
<organism evidence="2 3">
    <name type="scientific">Bacteroides cellulosilyticus</name>
    <dbReference type="NCBI Taxonomy" id="246787"/>
    <lineage>
        <taxon>Bacteria</taxon>
        <taxon>Pseudomonadati</taxon>
        <taxon>Bacteroidota</taxon>
        <taxon>Bacteroidia</taxon>
        <taxon>Bacteroidales</taxon>
        <taxon>Bacteroidaceae</taxon>
        <taxon>Bacteroides</taxon>
    </lineage>
</organism>
<feature type="signal peptide" evidence="1">
    <location>
        <begin position="1"/>
        <end position="24"/>
    </location>
</feature>
<dbReference type="EMBL" id="CP012801">
    <property type="protein sequence ID" value="ALJ58823.1"/>
    <property type="molecule type" value="Genomic_DNA"/>
</dbReference>
<evidence type="ECO:0000313" key="3">
    <source>
        <dbReference type="Proteomes" id="UP000061809"/>
    </source>
</evidence>
<dbReference type="KEGG" id="bcel:BcellWH2_01569"/>
<accession>A0A0P0FXG5</accession>
<reference evidence="2 3" key="1">
    <citation type="journal article" date="2015" name="Science">
        <title>Genetic determinants of in vivo fitness and diet responsiveness in multiple human gut Bacteroides.</title>
        <authorList>
            <person name="Wu M."/>
            <person name="McNulty N.P."/>
            <person name="Rodionov D.A."/>
            <person name="Khoroshkin M.S."/>
            <person name="Griffin N.W."/>
            <person name="Cheng J."/>
            <person name="Latreille P."/>
            <person name="Kerstetter R.A."/>
            <person name="Terrapon N."/>
            <person name="Henrissat B."/>
            <person name="Osterman A.L."/>
            <person name="Gordon J.I."/>
        </authorList>
    </citation>
    <scope>NUCLEOTIDE SEQUENCE [LARGE SCALE GENOMIC DNA]</scope>
    <source>
        <strain evidence="2 3">WH2</strain>
    </source>
</reference>
<evidence type="ECO:0008006" key="4">
    <source>
        <dbReference type="Google" id="ProtNLM"/>
    </source>
</evidence>
<dbReference type="AlphaFoldDB" id="A0A0P0FXG5"/>
<dbReference type="PATRIC" id="fig|246787.4.peg.1614"/>
<dbReference type="Proteomes" id="UP000061809">
    <property type="component" value="Chromosome"/>
</dbReference>
<keyword evidence="1" id="KW-0732">Signal</keyword>